<keyword evidence="5" id="KW-1185">Reference proteome</keyword>
<evidence type="ECO:0000313" key="4">
    <source>
        <dbReference type="EMBL" id="KAB2613067.1"/>
    </source>
</evidence>
<reference evidence="4 5" key="1">
    <citation type="submission" date="2019-09" db="EMBL/GenBank/DDBJ databases">
        <authorList>
            <person name="Ou C."/>
        </authorList>
    </citation>
    <scope>NUCLEOTIDE SEQUENCE [LARGE SCALE GENOMIC DNA]</scope>
    <source>
        <strain evidence="4">S2</strain>
        <tissue evidence="4">Leaf</tissue>
    </source>
</reference>
<feature type="transmembrane region" description="Helical" evidence="2">
    <location>
        <begin position="144"/>
        <end position="165"/>
    </location>
</feature>
<dbReference type="Proteomes" id="UP000327157">
    <property type="component" value="Chromosome 9"/>
</dbReference>
<reference evidence="4 5" key="3">
    <citation type="submission" date="2019-11" db="EMBL/GenBank/DDBJ databases">
        <title>A de novo genome assembly of a pear dwarfing rootstock.</title>
        <authorList>
            <person name="Wang F."/>
            <person name="Wang J."/>
            <person name="Li S."/>
            <person name="Zhang Y."/>
            <person name="Fang M."/>
            <person name="Ma L."/>
            <person name="Zhao Y."/>
            <person name="Jiang S."/>
        </authorList>
    </citation>
    <scope>NUCLEOTIDE SEQUENCE [LARGE SCALE GENOMIC DNA]</scope>
    <source>
        <strain evidence="4">S2</strain>
        <tissue evidence="4">Leaf</tissue>
    </source>
</reference>
<keyword evidence="3" id="KW-0732">Signal</keyword>
<sequence>MELPFSSLVFVVLWFSISHCTLLVQSQSQNGTVSKPPPPPSSQPLPPLPPPPSPPPPQSSTLSPPPPESPTPPPNPPPLPESPNMPSPSESPLPPDRPPNQISSNNDSKRPPPPPYKGQKPKSGRREHSLPPQRGHKYNAGKKIGLLFVGTASILQIGVIGFLVFKRRQLLKVKDRYGTCS</sequence>
<evidence type="ECO:0000256" key="2">
    <source>
        <dbReference type="SAM" id="Phobius"/>
    </source>
</evidence>
<keyword evidence="2" id="KW-0812">Transmembrane</keyword>
<reference evidence="5" key="2">
    <citation type="submission" date="2019-10" db="EMBL/GenBank/DDBJ databases">
        <title>A de novo genome assembly of a pear dwarfing rootstock.</title>
        <authorList>
            <person name="Wang F."/>
            <person name="Wang J."/>
            <person name="Li S."/>
            <person name="Zhang Y."/>
            <person name="Fang M."/>
            <person name="Ma L."/>
            <person name="Zhao Y."/>
            <person name="Jiang S."/>
        </authorList>
    </citation>
    <scope>NUCLEOTIDE SEQUENCE [LARGE SCALE GENOMIC DNA]</scope>
</reference>
<dbReference type="PANTHER" id="PTHR36721">
    <property type="entry name" value="PROLINE-RICH FAMILY PROTEIN"/>
    <property type="match status" value="1"/>
</dbReference>
<accession>A0A5N5GD11</accession>
<dbReference type="OrthoDB" id="1740027at2759"/>
<comment type="caution">
    <text evidence="4">The sequence shown here is derived from an EMBL/GenBank/DDBJ whole genome shotgun (WGS) entry which is preliminary data.</text>
</comment>
<evidence type="ECO:0000256" key="3">
    <source>
        <dbReference type="SAM" id="SignalP"/>
    </source>
</evidence>
<dbReference type="AlphaFoldDB" id="A0A5N5GD11"/>
<feature type="signal peptide" evidence="3">
    <location>
        <begin position="1"/>
        <end position="26"/>
    </location>
</feature>
<organism evidence="4 5">
    <name type="scientific">Pyrus ussuriensis x Pyrus communis</name>
    <dbReference type="NCBI Taxonomy" id="2448454"/>
    <lineage>
        <taxon>Eukaryota</taxon>
        <taxon>Viridiplantae</taxon>
        <taxon>Streptophyta</taxon>
        <taxon>Embryophyta</taxon>
        <taxon>Tracheophyta</taxon>
        <taxon>Spermatophyta</taxon>
        <taxon>Magnoliopsida</taxon>
        <taxon>eudicotyledons</taxon>
        <taxon>Gunneridae</taxon>
        <taxon>Pentapetalae</taxon>
        <taxon>rosids</taxon>
        <taxon>fabids</taxon>
        <taxon>Rosales</taxon>
        <taxon>Rosaceae</taxon>
        <taxon>Amygdaloideae</taxon>
        <taxon>Maleae</taxon>
        <taxon>Pyrus</taxon>
    </lineage>
</organism>
<feature type="compositionally biased region" description="Pro residues" evidence="1">
    <location>
        <begin position="35"/>
        <end position="98"/>
    </location>
</feature>
<name>A0A5N5GD11_9ROSA</name>
<evidence type="ECO:0000256" key="1">
    <source>
        <dbReference type="SAM" id="MobiDB-lite"/>
    </source>
</evidence>
<protein>
    <submittedName>
        <fullName evidence="4">Branchpoint-bridging protein</fullName>
    </submittedName>
</protein>
<feature type="region of interest" description="Disordered" evidence="1">
    <location>
        <begin position="27"/>
        <end position="138"/>
    </location>
</feature>
<proteinExistence type="predicted"/>
<feature type="chain" id="PRO_5024397391" evidence="3">
    <location>
        <begin position="27"/>
        <end position="181"/>
    </location>
</feature>
<dbReference type="PANTHER" id="PTHR36721:SF1">
    <property type="entry name" value="OS04G0446401 PROTEIN"/>
    <property type="match status" value="1"/>
</dbReference>
<keyword evidence="2" id="KW-1133">Transmembrane helix</keyword>
<keyword evidence="2" id="KW-0472">Membrane</keyword>
<evidence type="ECO:0000313" key="5">
    <source>
        <dbReference type="Proteomes" id="UP000327157"/>
    </source>
</evidence>
<dbReference type="EMBL" id="SMOL01000458">
    <property type="protein sequence ID" value="KAB2613067.1"/>
    <property type="molecule type" value="Genomic_DNA"/>
</dbReference>
<gene>
    <name evidence="4" type="ORF">D8674_035383</name>
</gene>